<dbReference type="GO" id="GO:0016746">
    <property type="term" value="F:acyltransferase activity"/>
    <property type="evidence" value="ECO:0007669"/>
    <property type="project" value="UniProtKB-KW"/>
</dbReference>
<accession>A0ABU5XDC8</accession>
<keyword evidence="2" id="KW-0012">Acyltransferase</keyword>
<keyword evidence="2" id="KW-0808">Transferase</keyword>
<dbReference type="InterPro" id="IPR052523">
    <property type="entry name" value="Trichothecene_AcTrans"/>
</dbReference>
<proteinExistence type="predicted"/>
<evidence type="ECO:0000259" key="1">
    <source>
        <dbReference type="PROSITE" id="PS51186"/>
    </source>
</evidence>
<dbReference type="EC" id="2.3.1.-" evidence="2"/>
<dbReference type="InterPro" id="IPR000182">
    <property type="entry name" value="GNAT_dom"/>
</dbReference>
<dbReference type="EMBL" id="JAYJJR010000002">
    <property type="protein sequence ID" value="MEB3020143.1"/>
    <property type="molecule type" value="Genomic_DNA"/>
</dbReference>
<dbReference type="Proteomes" id="UP001299596">
    <property type="component" value="Unassembled WGS sequence"/>
</dbReference>
<dbReference type="SUPFAM" id="SSF55729">
    <property type="entry name" value="Acyl-CoA N-acyltransferases (Nat)"/>
    <property type="match status" value="1"/>
</dbReference>
<gene>
    <name evidence="2" type="ORF">K6T79_03695</name>
</gene>
<dbReference type="InterPro" id="IPR016181">
    <property type="entry name" value="Acyl_CoA_acyltransferase"/>
</dbReference>
<dbReference type="PANTHER" id="PTHR42791:SF1">
    <property type="entry name" value="N-ACETYLTRANSFERASE DOMAIN-CONTAINING PROTEIN"/>
    <property type="match status" value="1"/>
</dbReference>
<keyword evidence="3" id="KW-1185">Reference proteome</keyword>
<organism evidence="2 3">
    <name type="scientific">[Mycobacterium] crassicus</name>
    <dbReference type="NCBI Taxonomy" id="2872309"/>
    <lineage>
        <taxon>Bacteria</taxon>
        <taxon>Bacillati</taxon>
        <taxon>Actinomycetota</taxon>
        <taxon>Actinomycetes</taxon>
        <taxon>Mycobacteriales</taxon>
        <taxon>Mycobacteriaceae</taxon>
        <taxon>Mycolicibacter</taxon>
    </lineage>
</organism>
<sequence length="203" mass="22321">MAIDVRAAHKSDLTALGATLGRAFYDDPVSMWMLPDADTRTAQLSKYFATSTRYHHLAGGGVEVACDGSTVGAAALWDPPGRWKQSKGSQLRMLPALIWSFGLHITRGRAISDLLEANHPEQPHWYLAVIGSDPSVRGGGFGQAVMRSRLDRCDAEHAPAYLESSKLENVPYYERFGFQVIGEIALPGGGPTLWRMWREPQNP</sequence>
<dbReference type="Pfam" id="PF00583">
    <property type="entry name" value="Acetyltransf_1"/>
    <property type="match status" value="1"/>
</dbReference>
<dbReference type="PROSITE" id="PS51186">
    <property type="entry name" value="GNAT"/>
    <property type="match status" value="1"/>
</dbReference>
<dbReference type="PANTHER" id="PTHR42791">
    <property type="entry name" value="GNAT FAMILY ACETYLTRANSFERASE"/>
    <property type="match status" value="1"/>
</dbReference>
<reference evidence="2 3" key="1">
    <citation type="submission" date="2023-12" db="EMBL/GenBank/DDBJ databases">
        <title>Description of new species of Mycobacterium terrae complex isolated from sewage at the Sao Paulo Zoological Park Foundation in Brazil.</title>
        <authorList>
            <person name="Romagnoli C.L."/>
            <person name="Conceicao E.C."/>
            <person name="Machado E."/>
            <person name="Barreto L.B.P.F."/>
            <person name="Sharma A."/>
            <person name="Silva N.M."/>
            <person name="Marques L.E."/>
            <person name="Juliana M.A."/>
            <person name="Lourenco M.C.S."/>
            <person name="Digiampietri L.A."/>
            <person name="Suffys P.N."/>
            <person name="Viana-Niero C."/>
        </authorList>
    </citation>
    <scope>NUCLEOTIDE SEQUENCE [LARGE SCALE GENOMIC DNA]</scope>
    <source>
        <strain evidence="2 3">MYC098</strain>
    </source>
</reference>
<comment type="caution">
    <text evidence="2">The sequence shown here is derived from an EMBL/GenBank/DDBJ whole genome shotgun (WGS) entry which is preliminary data.</text>
</comment>
<dbReference type="RefSeq" id="WP_225405672.1">
    <property type="nucleotide sequence ID" value="NZ_JAYJJR010000002.1"/>
</dbReference>
<evidence type="ECO:0000313" key="2">
    <source>
        <dbReference type="EMBL" id="MEB3020143.1"/>
    </source>
</evidence>
<evidence type="ECO:0000313" key="3">
    <source>
        <dbReference type="Proteomes" id="UP001299596"/>
    </source>
</evidence>
<protein>
    <submittedName>
        <fullName evidence="2">GNAT family N-acetyltransferase</fullName>
        <ecNumber evidence="2">2.3.1.-</ecNumber>
    </submittedName>
</protein>
<feature type="domain" description="N-acetyltransferase" evidence="1">
    <location>
        <begin position="3"/>
        <end position="199"/>
    </location>
</feature>
<dbReference type="Gene3D" id="3.40.630.30">
    <property type="match status" value="1"/>
</dbReference>
<name>A0ABU5XDC8_9MYCO</name>